<evidence type="ECO:0000256" key="2">
    <source>
        <dbReference type="ARBA" id="ARBA00022723"/>
    </source>
</evidence>
<comment type="caution">
    <text evidence="11">The sequence shown here is derived from an EMBL/GenBank/DDBJ whole genome shotgun (WGS) entry which is preliminary data.</text>
</comment>
<dbReference type="InterPro" id="IPR036236">
    <property type="entry name" value="Znf_C2H2_sf"/>
</dbReference>
<feature type="coiled-coil region" evidence="8">
    <location>
        <begin position="175"/>
        <end position="228"/>
    </location>
</feature>
<organism evidence="11 12">
    <name type="scientific">Boothiomyces macroporosus</name>
    <dbReference type="NCBI Taxonomy" id="261099"/>
    <lineage>
        <taxon>Eukaryota</taxon>
        <taxon>Fungi</taxon>
        <taxon>Fungi incertae sedis</taxon>
        <taxon>Chytridiomycota</taxon>
        <taxon>Chytridiomycota incertae sedis</taxon>
        <taxon>Chytridiomycetes</taxon>
        <taxon>Rhizophydiales</taxon>
        <taxon>Terramycetaceae</taxon>
        <taxon>Boothiomyces</taxon>
    </lineage>
</organism>
<evidence type="ECO:0000256" key="6">
    <source>
        <dbReference type="ARBA" id="ARBA00023242"/>
    </source>
</evidence>
<dbReference type="SMART" id="SM00355">
    <property type="entry name" value="ZnF_C2H2"/>
    <property type="match status" value="3"/>
</dbReference>
<dbReference type="FunFam" id="3.30.160.60:FF:000425">
    <property type="entry name" value="PLAG1 like zinc finger 1"/>
    <property type="match status" value="1"/>
</dbReference>
<accession>A0AAD5Y3Q8</accession>
<dbReference type="PANTHER" id="PTHR24394">
    <property type="entry name" value="ZINC FINGER PROTEIN"/>
    <property type="match status" value="1"/>
</dbReference>
<dbReference type="PANTHER" id="PTHR24394:SF44">
    <property type="entry name" value="ZINC FINGER PROTEIN 271-LIKE"/>
    <property type="match status" value="1"/>
</dbReference>
<feature type="domain" description="C2H2-type" evidence="10">
    <location>
        <begin position="93"/>
        <end position="120"/>
    </location>
</feature>
<evidence type="ECO:0000256" key="3">
    <source>
        <dbReference type="ARBA" id="ARBA00022737"/>
    </source>
</evidence>
<dbReference type="PROSITE" id="PS50157">
    <property type="entry name" value="ZINC_FINGER_C2H2_2"/>
    <property type="match status" value="3"/>
</dbReference>
<keyword evidence="12" id="KW-1185">Reference proteome</keyword>
<dbReference type="FunFam" id="3.30.160.60:FF:000065">
    <property type="entry name" value="B-cell CLL/lymphoma 6, member B"/>
    <property type="match status" value="1"/>
</dbReference>
<dbReference type="GO" id="GO:0008270">
    <property type="term" value="F:zinc ion binding"/>
    <property type="evidence" value="ECO:0007669"/>
    <property type="project" value="UniProtKB-KW"/>
</dbReference>
<dbReference type="EMBL" id="JADGKB010000031">
    <property type="protein sequence ID" value="KAJ3258059.1"/>
    <property type="molecule type" value="Genomic_DNA"/>
</dbReference>
<evidence type="ECO:0000256" key="5">
    <source>
        <dbReference type="ARBA" id="ARBA00022833"/>
    </source>
</evidence>
<dbReference type="AlphaFoldDB" id="A0AAD5Y3Q8"/>
<dbReference type="GO" id="GO:0032502">
    <property type="term" value="P:developmental process"/>
    <property type="evidence" value="ECO:0007669"/>
    <property type="project" value="UniProtKB-ARBA"/>
</dbReference>
<evidence type="ECO:0000313" key="12">
    <source>
        <dbReference type="Proteomes" id="UP001210925"/>
    </source>
</evidence>
<keyword evidence="6" id="KW-0539">Nucleus</keyword>
<reference evidence="11" key="1">
    <citation type="submission" date="2020-05" db="EMBL/GenBank/DDBJ databases">
        <title>Phylogenomic resolution of chytrid fungi.</title>
        <authorList>
            <person name="Stajich J.E."/>
            <person name="Amses K."/>
            <person name="Simmons R."/>
            <person name="Seto K."/>
            <person name="Myers J."/>
            <person name="Bonds A."/>
            <person name="Quandt C.A."/>
            <person name="Barry K."/>
            <person name="Liu P."/>
            <person name="Grigoriev I."/>
            <person name="Longcore J.E."/>
            <person name="James T.Y."/>
        </authorList>
    </citation>
    <scope>NUCLEOTIDE SEQUENCE</scope>
    <source>
        <strain evidence="11">PLAUS21</strain>
    </source>
</reference>
<keyword evidence="3" id="KW-0677">Repeat</keyword>
<dbReference type="PROSITE" id="PS00028">
    <property type="entry name" value="ZINC_FINGER_C2H2_1"/>
    <property type="match status" value="2"/>
</dbReference>
<keyword evidence="8" id="KW-0175">Coiled coil</keyword>
<dbReference type="Proteomes" id="UP001210925">
    <property type="component" value="Unassembled WGS sequence"/>
</dbReference>
<proteinExistence type="predicted"/>
<dbReference type="FunFam" id="3.30.160.60:FF:000202">
    <property type="entry name" value="Zinc finger protein 574"/>
    <property type="match status" value="1"/>
</dbReference>
<evidence type="ECO:0000256" key="4">
    <source>
        <dbReference type="ARBA" id="ARBA00022771"/>
    </source>
</evidence>
<evidence type="ECO:0000256" key="7">
    <source>
        <dbReference type="PROSITE-ProRule" id="PRU00042"/>
    </source>
</evidence>
<evidence type="ECO:0000256" key="9">
    <source>
        <dbReference type="SAM" id="MobiDB-lite"/>
    </source>
</evidence>
<dbReference type="Gene3D" id="3.30.160.60">
    <property type="entry name" value="Classic Zinc Finger"/>
    <property type="match status" value="3"/>
</dbReference>
<evidence type="ECO:0000256" key="1">
    <source>
        <dbReference type="ARBA" id="ARBA00004123"/>
    </source>
</evidence>
<feature type="domain" description="C2H2-type" evidence="10">
    <location>
        <begin position="65"/>
        <end position="92"/>
    </location>
</feature>
<gene>
    <name evidence="11" type="ORF">HK103_004052</name>
</gene>
<dbReference type="SUPFAM" id="SSF57667">
    <property type="entry name" value="beta-beta-alpha zinc fingers"/>
    <property type="match status" value="2"/>
</dbReference>
<evidence type="ECO:0000259" key="10">
    <source>
        <dbReference type="PROSITE" id="PS50157"/>
    </source>
</evidence>
<feature type="region of interest" description="Disordered" evidence="9">
    <location>
        <begin position="1"/>
        <end position="23"/>
    </location>
</feature>
<dbReference type="GO" id="GO:0005634">
    <property type="term" value="C:nucleus"/>
    <property type="evidence" value="ECO:0007669"/>
    <property type="project" value="UniProtKB-SubCell"/>
</dbReference>
<dbReference type="GO" id="GO:0000981">
    <property type="term" value="F:DNA-binding transcription factor activity, RNA polymerase II-specific"/>
    <property type="evidence" value="ECO:0007669"/>
    <property type="project" value="TreeGrafter"/>
</dbReference>
<dbReference type="Pfam" id="PF00096">
    <property type="entry name" value="zf-C2H2"/>
    <property type="match status" value="3"/>
</dbReference>
<evidence type="ECO:0000313" key="11">
    <source>
        <dbReference type="EMBL" id="KAJ3258059.1"/>
    </source>
</evidence>
<name>A0AAD5Y3Q8_9FUNG</name>
<keyword evidence="5" id="KW-0862">Zinc</keyword>
<protein>
    <recommendedName>
        <fullName evidence="10">C2H2-type domain-containing protein</fullName>
    </recommendedName>
</protein>
<evidence type="ECO:0000256" key="8">
    <source>
        <dbReference type="SAM" id="Coils"/>
    </source>
</evidence>
<keyword evidence="4 7" id="KW-0863">Zinc-finger</keyword>
<comment type="subcellular location">
    <subcellularLocation>
        <location evidence="1">Nucleus</location>
    </subcellularLocation>
</comment>
<keyword evidence="2" id="KW-0479">Metal-binding</keyword>
<feature type="domain" description="C2H2-type" evidence="10">
    <location>
        <begin position="37"/>
        <end position="64"/>
    </location>
</feature>
<sequence>MDSNDSSEGKDEVNSGMSIEAIEEAKSLPHATSEKPFACSKCDQSFGRLHNLKSHSYVHSGERPFQCDSCPQAFARQHDLKRHHRLHDGVKPYSCNFCNRNFSRQDALNRHLRVEGKKAPCVGLTKKTVVKPAESSETPPRQQVSNPMPIISSVNFANFDFNGTYFENMETTAVIDLLRKQVSLYQTQNEMLTKRVGELEMLIDANLVKKLETKITELEIEKNLLKSMIIQK</sequence>
<dbReference type="InterPro" id="IPR013087">
    <property type="entry name" value="Znf_C2H2_type"/>
</dbReference>